<accession>A0A1Z3HVB6</accession>
<keyword evidence="1" id="KW-1133">Transmembrane helix</keyword>
<dbReference type="InterPro" id="IPR003148">
    <property type="entry name" value="RCK_N"/>
</dbReference>
<keyword evidence="1" id="KW-0472">Membrane</keyword>
<dbReference type="GO" id="GO:0008324">
    <property type="term" value="F:monoatomic cation transmembrane transporter activity"/>
    <property type="evidence" value="ECO:0007669"/>
    <property type="project" value="InterPro"/>
</dbReference>
<dbReference type="PROSITE" id="PS51202">
    <property type="entry name" value="RCK_C"/>
    <property type="match status" value="1"/>
</dbReference>
<feature type="domain" description="RCK N-terminal" evidence="2">
    <location>
        <begin position="34"/>
        <end position="152"/>
    </location>
</feature>
<dbReference type="Proteomes" id="UP000191901">
    <property type="component" value="Chromosome"/>
</dbReference>
<sequence>MESGLLAWPTVYSLGVLAVNLSSLSFFRNLRTSNRQFVVIGLGRFGRAVCITLHGLGYEVLAIDHDERRVTQVLTDRIAAHAIQLDSTQPSALREAGIFDFDTVIVAIGNYVEESVITTLNVKESGVPHVVAKASSEIHGKLLRRVGADHVVFPEHEMGCELARSLTRPGILDRFEIDPDNSIVEVVVPKAFDQKTIVDLDLRNRFGLTVLAVSQDAQREKFEINPSPVTRLKSGGVLVVIGSNKGIDRLPM</sequence>
<dbReference type="STRING" id="1641165.XM38_01360"/>
<dbReference type="PROSITE" id="PS51201">
    <property type="entry name" value="RCK_N"/>
    <property type="match status" value="1"/>
</dbReference>
<dbReference type="InterPro" id="IPR036721">
    <property type="entry name" value="RCK_C_sf"/>
</dbReference>
<dbReference type="PANTHER" id="PTHR43833">
    <property type="entry name" value="POTASSIUM CHANNEL PROTEIN 2-RELATED-RELATED"/>
    <property type="match status" value="1"/>
</dbReference>
<dbReference type="Pfam" id="PF02080">
    <property type="entry name" value="TrkA_C"/>
    <property type="match status" value="1"/>
</dbReference>
<dbReference type="GO" id="GO:0006813">
    <property type="term" value="P:potassium ion transport"/>
    <property type="evidence" value="ECO:0007669"/>
    <property type="project" value="InterPro"/>
</dbReference>
<feature type="domain" description="RCK C-terminal" evidence="3">
    <location>
        <begin position="170"/>
        <end position="252"/>
    </location>
</feature>
<gene>
    <name evidence="4" type="primary">ktrA</name>
    <name evidence="4" type="ORF">XM38_051900</name>
</gene>
<organism evidence="4 5">
    <name type="scientific">Halomicronema hongdechloris C2206</name>
    <dbReference type="NCBI Taxonomy" id="1641165"/>
    <lineage>
        <taxon>Bacteria</taxon>
        <taxon>Bacillati</taxon>
        <taxon>Cyanobacteriota</taxon>
        <taxon>Cyanophyceae</taxon>
        <taxon>Nodosilineales</taxon>
        <taxon>Nodosilineaceae</taxon>
        <taxon>Halomicronema</taxon>
    </lineage>
</organism>
<dbReference type="SUPFAM" id="SSF51735">
    <property type="entry name" value="NAD(P)-binding Rossmann-fold domains"/>
    <property type="match status" value="1"/>
</dbReference>
<dbReference type="InterPro" id="IPR036291">
    <property type="entry name" value="NAD(P)-bd_dom_sf"/>
</dbReference>
<keyword evidence="1" id="KW-0812">Transmembrane</keyword>
<keyword evidence="5" id="KW-1185">Reference proteome</keyword>
<feature type="transmembrane region" description="Helical" evidence="1">
    <location>
        <begin position="6"/>
        <end position="27"/>
    </location>
</feature>
<dbReference type="Pfam" id="PF02254">
    <property type="entry name" value="TrkA_N"/>
    <property type="match status" value="1"/>
</dbReference>
<evidence type="ECO:0000259" key="2">
    <source>
        <dbReference type="PROSITE" id="PS51201"/>
    </source>
</evidence>
<evidence type="ECO:0000313" key="4">
    <source>
        <dbReference type="EMBL" id="ASC74215.1"/>
    </source>
</evidence>
<dbReference type="PANTHER" id="PTHR43833:SF7">
    <property type="entry name" value="KTR SYSTEM POTASSIUM UPTAKE PROTEIN C"/>
    <property type="match status" value="1"/>
</dbReference>
<proteinExistence type="predicted"/>
<reference evidence="4 5" key="1">
    <citation type="journal article" date="2016" name="Biochim. Biophys. Acta">
        <title>Characterization of red-shifted phycobilisomes isolated from the chlorophyll f-containing cyanobacterium Halomicronema hongdechloris.</title>
        <authorList>
            <person name="Li Y."/>
            <person name="Lin Y."/>
            <person name="Garvey C.J."/>
            <person name="Birch D."/>
            <person name="Corkery R.W."/>
            <person name="Loughlin P.C."/>
            <person name="Scheer H."/>
            <person name="Willows R.D."/>
            <person name="Chen M."/>
        </authorList>
    </citation>
    <scope>NUCLEOTIDE SEQUENCE [LARGE SCALE GENOMIC DNA]</scope>
    <source>
        <strain evidence="4 5">C2206</strain>
    </source>
</reference>
<dbReference type="Gene3D" id="3.30.70.1450">
    <property type="entry name" value="Regulator of K+ conductance, C-terminal domain"/>
    <property type="match status" value="1"/>
</dbReference>
<evidence type="ECO:0000259" key="3">
    <source>
        <dbReference type="PROSITE" id="PS51202"/>
    </source>
</evidence>
<evidence type="ECO:0000313" key="5">
    <source>
        <dbReference type="Proteomes" id="UP000191901"/>
    </source>
</evidence>
<dbReference type="KEGG" id="hhg:XM38_051900"/>
<dbReference type="InterPro" id="IPR050721">
    <property type="entry name" value="Trk_Ktr_HKT_K-transport"/>
</dbReference>
<dbReference type="Gene3D" id="3.40.50.720">
    <property type="entry name" value="NAD(P)-binding Rossmann-like Domain"/>
    <property type="match status" value="1"/>
</dbReference>
<dbReference type="AlphaFoldDB" id="A0A1Z3HVB6"/>
<dbReference type="EMBL" id="CP021983">
    <property type="protein sequence ID" value="ASC74215.1"/>
    <property type="molecule type" value="Genomic_DNA"/>
</dbReference>
<dbReference type="SUPFAM" id="SSF116726">
    <property type="entry name" value="TrkA C-terminal domain-like"/>
    <property type="match status" value="1"/>
</dbReference>
<evidence type="ECO:0000256" key="1">
    <source>
        <dbReference type="SAM" id="Phobius"/>
    </source>
</evidence>
<name>A0A1Z3HVB6_9CYAN</name>
<protein>
    <submittedName>
        <fullName evidence="4">Ktr system potassium uptake protein A</fullName>
    </submittedName>
</protein>
<dbReference type="InterPro" id="IPR006037">
    <property type="entry name" value="RCK_C"/>
</dbReference>